<protein>
    <recommendedName>
        <fullName evidence="4">HMG box domain-containing protein</fullName>
    </recommendedName>
</protein>
<keyword evidence="6" id="KW-1185">Reference proteome</keyword>
<evidence type="ECO:0000256" key="1">
    <source>
        <dbReference type="PROSITE-ProRule" id="PRU00267"/>
    </source>
</evidence>
<evidence type="ECO:0000313" key="5">
    <source>
        <dbReference type="EMBL" id="ANQ06582.1"/>
    </source>
</evidence>
<feature type="region of interest" description="Disordered" evidence="3">
    <location>
        <begin position="448"/>
        <end position="483"/>
    </location>
</feature>
<dbReference type="Gene3D" id="1.10.10.60">
    <property type="entry name" value="Homeodomain-like"/>
    <property type="match status" value="1"/>
</dbReference>
<dbReference type="OrthoDB" id="272624at2759"/>
<feature type="region of interest" description="Disordered" evidence="3">
    <location>
        <begin position="1306"/>
        <end position="1326"/>
    </location>
</feature>
<dbReference type="RefSeq" id="XP_019913277.1">
    <property type="nucleotide sequence ID" value="XM_020057497.1"/>
</dbReference>
<feature type="region of interest" description="Disordered" evidence="3">
    <location>
        <begin position="541"/>
        <end position="571"/>
    </location>
</feature>
<dbReference type="VEuPathDB" id="PlasmoDB:PCOAH_00006870"/>
<proteinExistence type="predicted"/>
<keyword evidence="1" id="KW-0238">DNA-binding</keyword>
<dbReference type="SMART" id="SM00398">
    <property type="entry name" value="HMG"/>
    <property type="match status" value="2"/>
</dbReference>
<accession>A0A1B1DUZ7</accession>
<name>A0A1B1DUZ7_9APIC</name>
<feature type="domain" description="HMG box" evidence="4">
    <location>
        <begin position="315"/>
        <end position="366"/>
    </location>
</feature>
<feature type="compositionally biased region" description="Low complexity" evidence="3">
    <location>
        <begin position="1707"/>
        <end position="1716"/>
    </location>
</feature>
<reference evidence="6" key="1">
    <citation type="submission" date="2016-06" db="EMBL/GenBank/DDBJ databases">
        <title>First high quality genome sequence of Plasmodium coatneyi using continuous long reads from single molecule, real-time sequencing.</title>
        <authorList>
            <person name="Chien J.-T."/>
            <person name="Pakala S.B."/>
            <person name="Geraldo J.A."/>
            <person name="Lapp S.A."/>
            <person name="Barnwell J.W."/>
            <person name="Kissinger J.C."/>
            <person name="Galinski M.R."/>
            <person name="Humphrey J.C."/>
        </authorList>
    </citation>
    <scope>NUCLEOTIDE SEQUENCE [LARGE SCALE GENOMIC DNA]</scope>
    <source>
        <strain evidence="6">Hackeri</strain>
    </source>
</reference>
<evidence type="ECO:0000259" key="4">
    <source>
        <dbReference type="PROSITE" id="PS50118"/>
    </source>
</evidence>
<feature type="coiled-coil region" evidence="2">
    <location>
        <begin position="897"/>
        <end position="924"/>
    </location>
</feature>
<dbReference type="EMBL" id="CP016242">
    <property type="protein sequence ID" value="ANQ06582.1"/>
    <property type="molecule type" value="Genomic_DNA"/>
</dbReference>
<dbReference type="CDD" id="cd00084">
    <property type="entry name" value="HMG-box_SF"/>
    <property type="match status" value="2"/>
</dbReference>
<feature type="region of interest" description="Disordered" evidence="3">
    <location>
        <begin position="179"/>
        <end position="202"/>
    </location>
</feature>
<dbReference type="InterPro" id="IPR039467">
    <property type="entry name" value="TFIIIB_B''_Myb"/>
</dbReference>
<evidence type="ECO:0000256" key="3">
    <source>
        <dbReference type="SAM" id="MobiDB-lite"/>
    </source>
</evidence>
<keyword evidence="2" id="KW-0175">Coiled coil</keyword>
<dbReference type="KEGG" id="pcot:PCOAH_00006870"/>
<dbReference type="SUPFAM" id="SSF47095">
    <property type="entry name" value="HMG-box"/>
    <property type="match status" value="2"/>
</dbReference>
<dbReference type="GO" id="GO:0003677">
    <property type="term" value="F:DNA binding"/>
    <property type="evidence" value="ECO:0007669"/>
    <property type="project" value="UniProtKB-UniRule"/>
</dbReference>
<dbReference type="GeneID" id="30907410"/>
<dbReference type="CDD" id="cd00167">
    <property type="entry name" value="SANT"/>
    <property type="match status" value="1"/>
</dbReference>
<dbReference type="Pfam" id="PF15963">
    <property type="entry name" value="Myb_DNA-bind_7"/>
    <property type="match status" value="1"/>
</dbReference>
<feature type="region of interest" description="Disordered" evidence="3">
    <location>
        <begin position="798"/>
        <end position="833"/>
    </location>
</feature>
<dbReference type="InterPro" id="IPR009057">
    <property type="entry name" value="Homeodomain-like_sf"/>
</dbReference>
<dbReference type="Proteomes" id="UP000092716">
    <property type="component" value="Chromosome 4"/>
</dbReference>
<sequence>MDYSKMPPMMNVPHGSGIYSNMAHTRGGMYTSVPPQSGAYPNMPPANSPYTNVPPANGPYANSITPAGLHSNVPHPKGGFSNVTHPSGGYTHIPNQSSAHANPQTASGTYVNVNSHPNGANGFHANNFQGAQGENYAPSYAANYAAGYTPNQGANCAPNLGPNYEGIYPQAGNNNYGKGCSNGHPSDHSNSHSNDNSNEYGSECANDYMNDYMHDYMNEYLNDYGMDDPTSGNHLDDTKEEKKKTIRGITSFTLFAREKRKELLNQKVFLGSSLTEQTTAVAKIWNSLSDEKKKEWAAKASKINEENYLSQKKKKKRKFTAFSIFAREKRKEHKEKNIDMGLTLAQQNSYVSKLWKQLSNEEKNKYKVLSNNVNAEVAKTNKNDMNYMSGEKLSGFKGRIKALDNMMNQQFSGNALPYHSGVNNMGYVNGMGYMHGVGTGRAPIGVVPPGQMNAASPQNGLSSTPNQGNPPSGINLPSGSIAPNESNDVNNLGYMDYVNYMNTVLSHDNPNYMNKIMSGGNENYMSMMNRLTNEMANGMTQEFTGTSPNGPPTGDPVKEKKNAKMKKKNKKEHMYITEQGQLMQKNDSYKMGKDGLPHETNNNMIGAFPSEAHTGVNPYNGNMPNVTNMAHVTNSGSYSQNNVPVNGPTPNNGNASVDMVHANNLLNYYSNQENPNVNQNSVNNVGSLTSPPNGKVHPPISMNGSGNPATAAMTNPPTGVDKKQPMINEQPNSNMGVMTDPSMFNNPNNNTANMISNVPYGGMPMGNPLPGNNNALNGVPFNNVPFNAVPPMYNIPPSGAPQGGTASGLPGGNFNPAGGMDMGRGPNGMNKQPFSNPYMSNVAGVHMHNVGENHLSLIPDHLIAGRKTKSKDKMEEMMRKKMKKDEKQKLKEKKLMMKMYDKKRKQLLKAEKQMEKNKKNKNKNGVNAFEDGSGGMYYNHPYPPNLIGTNINGIPFGAPNALMNKPMGGNFNPYVSMNQVDTKNMNIKNVTMASMMREGNPANHGVDNRAIPPNFQPANHMNNALSSTMRNNQPTPYPFSNNYPSDIPNMGNYTPGNQMKGYDDASRGVQDKQVAAIPTQPPNEVTTYQNVTLNEESKEKNVNPMDANLVVDSAGGNVTDAKSIPLMNEKEYRENYYKDVGGTDFAAYQQADSNKGAEVDKVADHMDKQANQEKSFCEPNGMNPMVGNVPTGHDSANASFDKQFLANENNPVEHKAETYYNQNENSKSKENATLYGEESLSVNYNHFNSSTPVTAQQQATFNKTLNEDVNVDLNYGNGSFVQTDACNGDNQNNTTGYFYPQGSAISGDKEESEKVNNPGAYGNQEMDGVVDANNVMYCPEQMLPENGVNKNLVYFDTDPNELPEMTDDTEMEAPKEKQFFSSASHYSELINKKVKKKKTLCSPNDANDNGGTIWDLVQKKGRKKIKVNSANQVEGESENVPMEDGTMYTNKNDFSFMETNNEWNSGRVGVNVECTSKEEEADDIVNSIFRSLEMEENVSPPEGGAAVSQNGDNVVAGEDTLLNPANQNHAEDATNWENETSLEQNNEDDIINLIDGPAQSYSNKLNITESGEVIYEEKKKYNSNIIMSENCIQNNRMNMLMSKRGKINTNLNRSQIETYNNAYKKSALFKWTDEETDKFYQAIEMFGVDLMMVRAFLPKFSDKQIRDKYKKERRNNPLKIEEAIKKNKEIDLDAYENENGRIETSGDLNSDASSISADDDNDVKRKGSVTSETDGNVLTLFEGKEDVDYDMNQHHDNQEDPDFNVLSLF</sequence>
<evidence type="ECO:0000256" key="2">
    <source>
        <dbReference type="SAM" id="Coils"/>
    </source>
</evidence>
<dbReference type="InterPro" id="IPR009071">
    <property type="entry name" value="HMG_box_dom"/>
</dbReference>
<organism evidence="5 6">
    <name type="scientific">Plasmodium coatneyi</name>
    <dbReference type="NCBI Taxonomy" id="208452"/>
    <lineage>
        <taxon>Eukaryota</taxon>
        <taxon>Sar</taxon>
        <taxon>Alveolata</taxon>
        <taxon>Apicomplexa</taxon>
        <taxon>Aconoidasida</taxon>
        <taxon>Haemosporida</taxon>
        <taxon>Plasmodiidae</taxon>
        <taxon>Plasmodium</taxon>
    </lineage>
</organism>
<dbReference type="Pfam" id="PF09011">
    <property type="entry name" value="HMG_box_2"/>
    <property type="match status" value="1"/>
</dbReference>
<dbReference type="PROSITE" id="PS50118">
    <property type="entry name" value="HMG_BOX_2"/>
    <property type="match status" value="2"/>
</dbReference>
<dbReference type="GO" id="GO:0005634">
    <property type="term" value="C:nucleus"/>
    <property type="evidence" value="ECO:0007669"/>
    <property type="project" value="UniProtKB-UniRule"/>
</dbReference>
<dbReference type="InterPro" id="IPR001005">
    <property type="entry name" value="SANT/Myb"/>
</dbReference>
<feature type="DNA-binding region" description="HMG box" evidence="1">
    <location>
        <begin position="245"/>
        <end position="316"/>
    </location>
</feature>
<dbReference type="Gene3D" id="1.10.30.10">
    <property type="entry name" value="High mobility group box domain"/>
    <property type="match status" value="2"/>
</dbReference>
<keyword evidence="1" id="KW-0539">Nucleus</keyword>
<feature type="compositionally biased region" description="Polar residues" evidence="3">
    <location>
        <begin position="453"/>
        <end position="483"/>
    </location>
</feature>
<feature type="region of interest" description="Disordered" evidence="3">
    <location>
        <begin position="1701"/>
        <end position="1735"/>
    </location>
</feature>
<dbReference type="InterPro" id="IPR036910">
    <property type="entry name" value="HMG_box_dom_sf"/>
</dbReference>
<feature type="DNA-binding region" description="HMG box" evidence="1">
    <location>
        <begin position="315"/>
        <end position="366"/>
    </location>
</feature>
<gene>
    <name evidence="5" type="ORF">PCOAH_00006870</name>
</gene>
<evidence type="ECO:0000313" key="6">
    <source>
        <dbReference type="Proteomes" id="UP000092716"/>
    </source>
</evidence>
<dbReference type="SUPFAM" id="SSF46689">
    <property type="entry name" value="Homeodomain-like"/>
    <property type="match status" value="1"/>
</dbReference>
<dbReference type="SMART" id="SM00717">
    <property type="entry name" value="SANT"/>
    <property type="match status" value="1"/>
</dbReference>
<feature type="compositionally biased region" description="Gly residues" evidence="3">
    <location>
        <begin position="801"/>
        <end position="811"/>
    </location>
</feature>
<feature type="domain" description="HMG box" evidence="4">
    <location>
        <begin position="245"/>
        <end position="316"/>
    </location>
</feature>